<dbReference type="GO" id="GO:0006952">
    <property type="term" value="P:defense response"/>
    <property type="evidence" value="ECO:0007669"/>
    <property type="project" value="UniProtKB-KW"/>
</dbReference>
<dbReference type="GO" id="GO:0038023">
    <property type="term" value="F:signaling receptor activity"/>
    <property type="evidence" value="ECO:0007669"/>
    <property type="project" value="InterPro"/>
</dbReference>
<dbReference type="PANTHER" id="PTHR31213">
    <property type="entry name" value="OS08G0374000 PROTEIN-RELATED"/>
    <property type="match status" value="1"/>
</dbReference>
<keyword evidence="3" id="KW-0568">Pathogenesis-related protein</keyword>
<comment type="similarity">
    <text evidence="1">Belongs to the BetVI family.</text>
</comment>
<dbReference type="InterPro" id="IPR050279">
    <property type="entry name" value="Plant_def-hormone_signal"/>
</dbReference>
<organism evidence="5 6">
    <name type="scientific">Momordica charantia</name>
    <name type="common">Bitter gourd</name>
    <name type="synonym">Balsam pear</name>
    <dbReference type="NCBI Taxonomy" id="3673"/>
    <lineage>
        <taxon>Eukaryota</taxon>
        <taxon>Viridiplantae</taxon>
        <taxon>Streptophyta</taxon>
        <taxon>Embryophyta</taxon>
        <taxon>Tracheophyta</taxon>
        <taxon>Spermatophyta</taxon>
        <taxon>Magnoliopsida</taxon>
        <taxon>eudicotyledons</taxon>
        <taxon>Gunneridae</taxon>
        <taxon>Pentapetalae</taxon>
        <taxon>rosids</taxon>
        <taxon>fabids</taxon>
        <taxon>Cucurbitales</taxon>
        <taxon>Cucurbitaceae</taxon>
        <taxon>Momordiceae</taxon>
        <taxon>Momordica</taxon>
    </lineage>
</organism>
<accession>A0A6J1CA72</accession>
<dbReference type="InterPro" id="IPR023393">
    <property type="entry name" value="START-like_dom_sf"/>
</dbReference>
<dbReference type="PRINTS" id="PR00634">
    <property type="entry name" value="BETALLERGEN"/>
</dbReference>
<dbReference type="GO" id="GO:0005634">
    <property type="term" value="C:nucleus"/>
    <property type="evidence" value="ECO:0007669"/>
    <property type="project" value="TreeGrafter"/>
</dbReference>
<dbReference type="GO" id="GO:0009738">
    <property type="term" value="P:abscisic acid-activated signaling pathway"/>
    <property type="evidence" value="ECO:0007669"/>
    <property type="project" value="InterPro"/>
</dbReference>
<keyword evidence="5" id="KW-1185">Reference proteome</keyword>
<gene>
    <name evidence="6" type="primary">LOC111009809</name>
</gene>
<evidence type="ECO:0000256" key="3">
    <source>
        <dbReference type="ARBA" id="ARBA00023265"/>
    </source>
</evidence>
<dbReference type="Proteomes" id="UP000504603">
    <property type="component" value="Unplaced"/>
</dbReference>
<evidence type="ECO:0000259" key="4">
    <source>
        <dbReference type="SMART" id="SM01037"/>
    </source>
</evidence>
<dbReference type="Gene3D" id="3.30.530.20">
    <property type="match status" value="1"/>
</dbReference>
<reference evidence="6" key="1">
    <citation type="submission" date="2025-08" db="UniProtKB">
        <authorList>
            <consortium name="RefSeq"/>
        </authorList>
    </citation>
    <scope>IDENTIFICATION</scope>
    <source>
        <strain evidence="6">OHB3-1</strain>
    </source>
</reference>
<proteinExistence type="inferred from homology"/>
<dbReference type="RefSeq" id="XP_022138710.1">
    <property type="nucleotide sequence ID" value="XM_022283018.1"/>
</dbReference>
<dbReference type="InterPro" id="IPR024949">
    <property type="entry name" value="Bet_v_I_allergen"/>
</dbReference>
<dbReference type="OrthoDB" id="1858506at2759"/>
<evidence type="ECO:0000313" key="6">
    <source>
        <dbReference type="RefSeq" id="XP_022138710.1"/>
    </source>
</evidence>
<dbReference type="GO" id="GO:0004864">
    <property type="term" value="F:protein phosphatase inhibitor activity"/>
    <property type="evidence" value="ECO:0007669"/>
    <property type="project" value="InterPro"/>
</dbReference>
<dbReference type="SMART" id="SM01037">
    <property type="entry name" value="Bet_v_1"/>
    <property type="match status" value="1"/>
</dbReference>
<keyword evidence="2" id="KW-0611">Plant defense</keyword>
<evidence type="ECO:0000313" key="5">
    <source>
        <dbReference type="Proteomes" id="UP000504603"/>
    </source>
</evidence>
<evidence type="ECO:0000256" key="2">
    <source>
        <dbReference type="ARBA" id="ARBA00022821"/>
    </source>
</evidence>
<dbReference type="GO" id="GO:0005737">
    <property type="term" value="C:cytoplasm"/>
    <property type="evidence" value="ECO:0007669"/>
    <property type="project" value="TreeGrafter"/>
</dbReference>
<dbReference type="InterPro" id="IPR000916">
    <property type="entry name" value="Bet_v_I/MLP"/>
</dbReference>
<dbReference type="FunFam" id="3.30.530.20:FF:000007">
    <property type="entry name" value="Major pollen allergen Bet v 1-A"/>
    <property type="match status" value="1"/>
</dbReference>
<dbReference type="GeneID" id="111009809"/>
<dbReference type="SUPFAM" id="SSF55961">
    <property type="entry name" value="Bet v1-like"/>
    <property type="match status" value="1"/>
</dbReference>
<dbReference type="CDD" id="cd07816">
    <property type="entry name" value="Bet_v1-like"/>
    <property type="match status" value="1"/>
</dbReference>
<protein>
    <submittedName>
        <fullName evidence="6">Major allergen Pru ar 1-like</fullName>
    </submittedName>
</protein>
<dbReference type="Pfam" id="PF00407">
    <property type="entry name" value="Bet_v_1"/>
    <property type="match status" value="1"/>
</dbReference>
<dbReference type="GO" id="GO:0010427">
    <property type="term" value="F:abscisic acid binding"/>
    <property type="evidence" value="ECO:0007669"/>
    <property type="project" value="InterPro"/>
</dbReference>
<sequence>MGVYTYEKEVTTSIPPAKFFKAFILDANQLYPKIIPSQVEVQVLEGDGGPGTVKKIIFGHGSHVKYMKHRIETVDEESLTYKYSVIEGEPLSEFIDEITRELTLTATAEGGSVLKSSSRYHTKGDYQINEEKVKTGEEKGLALLKAAENYLLAHPQEYN</sequence>
<dbReference type="AlphaFoldDB" id="A0A6J1CA72"/>
<name>A0A6J1CA72_MOMCH</name>
<evidence type="ECO:0000256" key="1">
    <source>
        <dbReference type="ARBA" id="ARBA00009744"/>
    </source>
</evidence>
<feature type="domain" description="Bet v I/Major latex protein" evidence="4">
    <location>
        <begin position="1"/>
        <end position="146"/>
    </location>
</feature>
<dbReference type="KEGG" id="mcha:111009809"/>
<dbReference type="PANTHER" id="PTHR31213:SF55">
    <property type="entry name" value="STRESS-INDUCED PROTEIN SAM22"/>
    <property type="match status" value="1"/>
</dbReference>